<comment type="caution">
    <text evidence="8">The sequence shown here is derived from an EMBL/GenBank/DDBJ whole genome shotgun (WGS) entry which is preliminary data.</text>
</comment>
<evidence type="ECO:0000256" key="5">
    <source>
        <dbReference type="ARBA" id="ARBA00023014"/>
    </source>
</evidence>
<name>A0ABP8ZJ30_9FLAO</name>
<dbReference type="InterPro" id="IPR007197">
    <property type="entry name" value="rSAM"/>
</dbReference>
<dbReference type="RefSeq" id="WP_264542669.1">
    <property type="nucleotide sequence ID" value="NZ_BAABIP010000005.1"/>
</dbReference>
<dbReference type="InterPro" id="IPR023867">
    <property type="entry name" value="Sulphatase_maturase_rSAM"/>
</dbReference>
<evidence type="ECO:0000256" key="2">
    <source>
        <dbReference type="ARBA" id="ARBA00022691"/>
    </source>
</evidence>
<proteinExistence type="inferred from homology"/>
<dbReference type="Gene3D" id="3.20.20.70">
    <property type="entry name" value="Aldolase class I"/>
    <property type="match status" value="1"/>
</dbReference>
<reference evidence="9" key="1">
    <citation type="journal article" date="2019" name="Int. J. Syst. Evol. Microbiol.">
        <title>The Global Catalogue of Microorganisms (GCM) 10K type strain sequencing project: providing services to taxonomists for standard genome sequencing and annotation.</title>
        <authorList>
            <consortium name="The Broad Institute Genomics Platform"/>
            <consortium name="The Broad Institute Genome Sequencing Center for Infectious Disease"/>
            <person name="Wu L."/>
            <person name="Ma J."/>
        </authorList>
    </citation>
    <scope>NUCLEOTIDE SEQUENCE [LARGE SCALE GENOMIC DNA]</scope>
    <source>
        <strain evidence="9">JCM 18198</strain>
    </source>
</reference>
<keyword evidence="9" id="KW-1185">Reference proteome</keyword>
<keyword evidence="2" id="KW-0949">S-adenosyl-L-methionine</keyword>
<evidence type="ECO:0000259" key="7">
    <source>
        <dbReference type="Pfam" id="PF04055"/>
    </source>
</evidence>
<sequence>MEKYRLSHYLFFNQSFIDSNQTLIYSTITNKLLRISNLFADLLKNNDFSKIPSSTFDKFINDKIIVNSDDDELLTLIGENKKHEIDDSTLFEVIQPSAWCQLGCYYCGQSHKKDVLTDETIANIGKRIYEKLKKNTKYKALTIGWFGGEPLTGINTMRKLNTIIRNYCDELEVELKNSILVTNGMSLKPDIYREMVDDFKITQFEITLDGLKEFHDSHRYLKKDQEGSFDIIYNNVFNILNSDFFSRENQKVTIRCNVDKKNFLGVEPLIKKLAEDNLHNKIEHLYFASIYSWAQNDAHMESLRKEEFAYYKLKWELLKIKLGYNVNNIAKRKYNTCMLTSNNSEMYDTYGNVYNCTEVSFTDVYKNSKYVVGNVNKGISNERNHLDWYDKVWGNKGYQCNSCKIFPICGSACPKSWMEGNAPCPTIRYSIKDEIQLQEIKIHSKTKTELFEYLEVFEKNIQIENMKYC</sequence>
<dbReference type="SFLD" id="SFLDG01067">
    <property type="entry name" value="SPASM/twitch_domain_containing"/>
    <property type="match status" value="1"/>
</dbReference>
<keyword evidence="4" id="KW-0408">Iron</keyword>
<keyword evidence="5" id="KW-0411">Iron-sulfur</keyword>
<dbReference type="PANTHER" id="PTHR43273:SF3">
    <property type="entry name" value="ANAEROBIC SULFATASE-MATURATING ENZYME HOMOLOG ASLB-RELATED"/>
    <property type="match status" value="1"/>
</dbReference>
<dbReference type="InterPro" id="IPR023885">
    <property type="entry name" value="4Fe4S-binding_SPASM_dom"/>
</dbReference>
<dbReference type="EMBL" id="BAABIP010000005">
    <property type="protein sequence ID" value="GAA4757664.1"/>
    <property type="molecule type" value="Genomic_DNA"/>
</dbReference>
<dbReference type="InterPro" id="IPR013785">
    <property type="entry name" value="Aldolase_TIM"/>
</dbReference>
<evidence type="ECO:0000313" key="9">
    <source>
        <dbReference type="Proteomes" id="UP001500141"/>
    </source>
</evidence>
<dbReference type="InterPro" id="IPR058240">
    <property type="entry name" value="rSAM_sf"/>
</dbReference>
<comment type="cofactor">
    <cofactor evidence="1">
        <name>[4Fe-4S] cluster</name>
        <dbReference type="ChEBI" id="CHEBI:49883"/>
    </cofactor>
</comment>
<protein>
    <submittedName>
        <fullName evidence="8">Radical SAM/SPASM domain-containing protein</fullName>
    </submittedName>
</protein>
<dbReference type="PANTHER" id="PTHR43273">
    <property type="entry name" value="ANAEROBIC SULFATASE-MATURATING ENZYME HOMOLOG ASLB-RELATED"/>
    <property type="match status" value="1"/>
</dbReference>
<keyword evidence="3" id="KW-0479">Metal-binding</keyword>
<accession>A0ABP8ZJ30</accession>
<dbReference type="Pfam" id="PF04055">
    <property type="entry name" value="Radical_SAM"/>
    <property type="match status" value="1"/>
</dbReference>
<comment type="similarity">
    <text evidence="6">Belongs to the radical SAM superfamily. Anaerobic sulfatase-maturating enzyme family.</text>
</comment>
<evidence type="ECO:0000256" key="6">
    <source>
        <dbReference type="ARBA" id="ARBA00023601"/>
    </source>
</evidence>
<dbReference type="Proteomes" id="UP001500141">
    <property type="component" value="Unassembled WGS sequence"/>
</dbReference>
<dbReference type="NCBIfam" id="TIGR04085">
    <property type="entry name" value="rSAM_more_4Fe4S"/>
    <property type="match status" value="1"/>
</dbReference>
<evidence type="ECO:0000256" key="3">
    <source>
        <dbReference type="ARBA" id="ARBA00022723"/>
    </source>
</evidence>
<dbReference type="SFLD" id="SFLDS00029">
    <property type="entry name" value="Radical_SAM"/>
    <property type="match status" value="1"/>
</dbReference>
<dbReference type="SUPFAM" id="SSF102114">
    <property type="entry name" value="Radical SAM enzymes"/>
    <property type="match status" value="1"/>
</dbReference>
<feature type="domain" description="Radical SAM core" evidence="7">
    <location>
        <begin position="95"/>
        <end position="236"/>
    </location>
</feature>
<gene>
    <name evidence="8" type="ORF">GCM10023230_01890</name>
</gene>
<evidence type="ECO:0000256" key="1">
    <source>
        <dbReference type="ARBA" id="ARBA00001966"/>
    </source>
</evidence>
<evidence type="ECO:0000256" key="4">
    <source>
        <dbReference type="ARBA" id="ARBA00023004"/>
    </source>
</evidence>
<evidence type="ECO:0000313" key="8">
    <source>
        <dbReference type="EMBL" id="GAA4757664.1"/>
    </source>
</evidence>
<dbReference type="CDD" id="cd01335">
    <property type="entry name" value="Radical_SAM"/>
    <property type="match status" value="1"/>
</dbReference>
<organism evidence="8 9">
    <name type="scientific">Flavobacterium hankyongi</name>
    <dbReference type="NCBI Taxonomy" id="1176532"/>
    <lineage>
        <taxon>Bacteria</taxon>
        <taxon>Pseudomonadati</taxon>
        <taxon>Bacteroidota</taxon>
        <taxon>Flavobacteriia</taxon>
        <taxon>Flavobacteriales</taxon>
        <taxon>Flavobacteriaceae</taxon>
        <taxon>Flavobacterium</taxon>
    </lineage>
</organism>